<evidence type="ECO:0000256" key="1">
    <source>
        <dbReference type="SAM" id="MobiDB-lite"/>
    </source>
</evidence>
<proteinExistence type="predicted"/>
<gene>
    <name evidence="2" type="ORF">ABEG17_18220</name>
</gene>
<protein>
    <recommendedName>
        <fullName evidence="3">Primosomal protein</fullName>
    </recommendedName>
</protein>
<sequence length="127" mass="13875">MTADPRGALADLVAAFERHLEASASKRGEDDPTVIASYDDLADAFAAYDDALLQAYGEMTPLDIYDGDDEDDEELDDHSDEDGDGAVYSGLDDADYDSDDDDSDDDDADEDDPEDEDADDVKVDHRR</sequence>
<dbReference type="EMBL" id="CP157483">
    <property type="protein sequence ID" value="XBO43476.1"/>
    <property type="molecule type" value="Genomic_DNA"/>
</dbReference>
<organism evidence="2">
    <name type="scientific">Pedococcus sp. KACC 23699</name>
    <dbReference type="NCBI Taxonomy" id="3149228"/>
    <lineage>
        <taxon>Bacteria</taxon>
        <taxon>Bacillati</taxon>
        <taxon>Actinomycetota</taxon>
        <taxon>Actinomycetes</taxon>
        <taxon>Micrococcales</taxon>
        <taxon>Intrasporangiaceae</taxon>
        <taxon>Pedococcus</taxon>
    </lineage>
</organism>
<evidence type="ECO:0000313" key="2">
    <source>
        <dbReference type="EMBL" id="XBO43476.1"/>
    </source>
</evidence>
<name>A0AAU7JTG1_9MICO</name>
<dbReference type="RefSeq" id="WP_406830912.1">
    <property type="nucleotide sequence ID" value="NZ_CP157483.1"/>
</dbReference>
<feature type="region of interest" description="Disordered" evidence="1">
    <location>
        <begin position="62"/>
        <end position="127"/>
    </location>
</feature>
<reference evidence="2" key="1">
    <citation type="submission" date="2024-05" db="EMBL/GenBank/DDBJ databases">
        <authorList>
            <person name="Kim S."/>
            <person name="Heo J."/>
            <person name="Choi H."/>
            <person name="Choi Y."/>
            <person name="Kwon S.-W."/>
            <person name="Kim Y."/>
        </authorList>
    </citation>
    <scope>NUCLEOTIDE SEQUENCE</scope>
    <source>
        <strain evidence="2">KACC 23699</strain>
    </source>
</reference>
<feature type="compositionally biased region" description="Acidic residues" evidence="1">
    <location>
        <begin position="65"/>
        <end position="84"/>
    </location>
</feature>
<dbReference type="AlphaFoldDB" id="A0AAU7JTG1"/>
<accession>A0AAU7JTG1</accession>
<evidence type="ECO:0008006" key="3">
    <source>
        <dbReference type="Google" id="ProtNLM"/>
    </source>
</evidence>
<feature type="compositionally biased region" description="Acidic residues" evidence="1">
    <location>
        <begin position="92"/>
        <end position="119"/>
    </location>
</feature>